<proteinExistence type="predicted"/>
<feature type="compositionally biased region" description="Basic and acidic residues" evidence="1">
    <location>
        <begin position="598"/>
        <end position="610"/>
    </location>
</feature>
<dbReference type="InterPro" id="IPR006869">
    <property type="entry name" value="DUF547"/>
</dbReference>
<dbReference type="Proteomes" id="UP000641025">
    <property type="component" value="Unassembled WGS sequence"/>
</dbReference>
<reference evidence="5 6" key="1">
    <citation type="submission" date="2020-12" db="EMBL/GenBank/DDBJ databases">
        <title>Geomonas sp. Red259, isolated from paddy soil.</title>
        <authorList>
            <person name="Xu Z."/>
            <person name="Zhang Z."/>
            <person name="Masuda Y."/>
            <person name="Itoh H."/>
            <person name="Senoo K."/>
        </authorList>
    </citation>
    <scope>NUCLEOTIDE SEQUENCE [LARGE SCALE GENOMIC DNA]</scope>
    <source>
        <strain evidence="5 6">Red259</strain>
    </source>
</reference>
<dbReference type="PANTHER" id="PTHR31616">
    <property type="entry name" value="TREHALASE"/>
    <property type="match status" value="1"/>
</dbReference>
<feature type="region of interest" description="Disordered" evidence="1">
    <location>
        <begin position="598"/>
        <end position="619"/>
    </location>
</feature>
<sequence>MSNSISDYGIIGNLQSVALVGRDGAIDWLCLPHMDSPSVFAALLDRDRGGTFSVTPEGEWDSNLSYLDDSNVLTGRFRTRSGSYTLTDFLTLPEPKDKDGLRDFVLLRLIKVDRGSVRIRVRFSPRFDYGRVTPELTLHPGRGVVARGGDHVVALSCTGALSANGGDAEGVWDLRQGERAVLRLHFGASEPDLLTEGRAEQLLVETLAFWRGWLHGSGTGFFNELGPHRVPVIRSLLVLKLLCFQPQGTMAAAATTSLPEEIGGVRNWDYRYSWVRDTAMALTALFEVGHFDEVQNYLRWLEEVILKSGRNELQVMYRMDGSGELSEFELPHLQGYRGSVPVRIGNQAAQQKQFSIYGHVLIAAHLTLSRNRTCTPEMWRGLRLMCDFARDHWREADWSIWEIRGEPRHYVHSKAMCWVTLDRGLRIARHLELPPGEGWEAARAEIGEEVHAHGWSDARQAFTMWYDSDVLDGSALLMSISDFISFDDPRMLATVEALRMDLGDDGFLYRYRADDRLPGRDGTFLACTLWLITNLAKQGEIDEADLLLGRVDQVGGHLHLLAEEYDPLWQEQLGNFPQAFSHEAYIVAATALANAKADALRRPEPPERVLPEAPRGPTAATPEQLAALLDEVARDYAQDGYPDYRSLAAGGMQEKIAQALASLASFDLDRLEEKENPVRTSFWCNMHSLVVIHAVLALKPRVSVKEIPKFYRKAGCRIGREEYSAEAILHGILRGNRPAPGWLLPPLPPGDPRLRRSIRPSDPRVLFAVHTGTASSPPITVLTPATLDNDLSAALRRYLERQARLDLAGRKLVLPRIFKWFDDPGRTAHDVAVFVAGYTDADTAREIREHPESFQLEYAQYDWRLEAPLRR</sequence>
<dbReference type="PANTHER" id="PTHR31616:SF0">
    <property type="entry name" value="GLUCAN 1,4-ALPHA-GLUCOSIDASE"/>
    <property type="match status" value="1"/>
</dbReference>
<evidence type="ECO:0000256" key="1">
    <source>
        <dbReference type="SAM" id="MobiDB-lite"/>
    </source>
</evidence>
<accession>A0ABS0YPL7</accession>
<evidence type="ECO:0000259" key="2">
    <source>
        <dbReference type="Pfam" id="PF00723"/>
    </source>
</evidence>
<dbReference type="Gene3D" id="1.50.10.10">
    <property type="match status" value="1"/>
</dbReference>
<evidence type="ECO:0000259" key="3">
    <source>
        <dbReference type="Pfam" id="PF04784"/>
    </source>
</evidence>
<dbReference type="Pfam" id="PF00723">
    <property type="entry name" value="Glyco_hydro_15"/>
    <property type="match status" value="1"/>
</dbReference>
<name>A0ABS0YPL7_9BACT</name>
<feature type="domain" description="GH15-like" evidence="2">
    <location>
        <begin position="229"/>
        <end position="589"/>
    </location>
</feature>
<comment type="caution">
    <text evidence="5">The sequence shown here is derived from an EMBL/GenBank/DDBJ whole genome shotgun (WGS) entry which is preliminary data.</text>
</comment>
<evidence type="ECO:0000259" key="4">
    <source>
        <dbReference type="Pfam" id="PF19291"/>
    </source>
</evidence>
<organism evidence="5 6">
    <name type="scientific">Geomonas propionica</name>
    <dbReference type="NCBI Taxonomy" id="2798582"/>
    <lineage>
        <taxon>Bacteria</taxon>
        <taxon>Pseudomonadati</taxon>
        <taxon>Thermodesulfobacteriota</taxon>
        <taxon>Desulfuromonadia</taxon>
        <taxon>Geobacterales</taxon>
        <taxon>Geobacteraceae</taxon>
        <taxon>Geomonas</taxon>
    </lineage>
</organism>
<dbReference type="Pfam" id="PF04784">
    <property type="entry name" value="DUF547"/>
    <property type="match status" value="1"/>
</dbReference>
<dbReference type="InterPro" id="IPR012341">
    <property type="entry name" value="6hp_glycosidase-like_sf"/>
</dbReference>
<evidence type="ECO:0000313" key="5">
    <source>
        <dbReference type="EMBL" id="MBJ6799894.1"/>
    </source>
</evidence>
<dbReference type="InterPro" id="IPR045582">
    <property type="entry name" value="Trehalase-like_N"/>
</dbReference>
<gene>
    <name evidence="5" type="ORF">JFN90_07055</name>
</gene>
<protein>
    <submittedName>
        <fullName evidence="5">DUF547 domain-containing protein</fullName>
    </submittedName>
</protein>
<keyword evidence="6" id="KW-1185">Reference proteome</keyword>
<dbReference type="RefSeq" id="WP_199394409.1">
    <property type="nucleotide sequence ID" value="NZ_JAEMHK010000004.1"/>
</dbReference>
<dbReference type="InterPro" id="IPR011613">
    <property type="entry name" value="GH15-like"/>
</dbReference>
<feature type="domain" description="DUF547" evidence="3">
    <location>
        <begin position="678"/>
        <end position="799"/>
    </location>
</feature>
<dbReference type="EMBL" id="JAEMHK010000004">
    <property type="protein sequence ID" value="MBJ6799894.1"/>
    <property type="molecule type" value="Genomic_DNA"/>
</dbReference>
<evidence type="ECO:0000313" key="6">
    <source>
        <dbReference type="Proteomes" id="UP000641025"/>
    </source>
</evidence>
<dbReference type="InterPro" id="IPR008928">
    <property type="entry name" value="6-hairpin_glycosidase_sf"/>
</dbReference>
<feature type="domain" description="Trehalase-like N-terminal" evidence="4">
    <location>
        <begin position="4"/>
        <end position="189"/>
    </location>
</feature>
<dbReference type="SUPFAM" id="SSF48208">
    <property type="entry name" value="Six-hairpin glycosidases"/>
    <property type="match status" value="1"/>
</dbReference>
<dbReference type="Pfam" id="PF19291">
    <property type="entry name" value="TREH_N"/>
    <property type="match status" value="1"/>
</dbReference>